<dbReference type="RefSeq" id="WP_055470532.1">
    <property type="nucleotide sequence ID" value="NZ_JBIRWE010000008.1"/>
</dbReference>
<dbReference type="InterPro" id="IPR013207">
    <property type="entry name" value="LGFP"/>
</dbReference>
<evidence type="ECO:0000259" key="1">
    <source>
        <dbReference type="PROSITE" id="PS51841"/>
    </source>
</evidence>
<dbReference type="SUPFAM" id="SSF74853">
    <property type="entry name" value="Lamin A/C globular tail domain"/>
    <property type="match status" value="1"/>
</dbReference>
<evidence type="ECO:0000313" key="2">
    <source>
        <dbReference type="EMBL" id="MFI1966352.1"/>
    </source>
</evidence>
<dbReference type="Pfam" id="PF08310">
    <property type="entry name" value="LGFP"/>
    <property type="match status" value="1"/>
</dbReference>
<dbReference type="Pfam" id="PF00932">
    <property type="entry name" value="LTD"/>
    <property type="match status" value="1"/>
</dbReference>
<keyword evidence="3" id="KW-1185">Reference proteome</keyword>
<feature type="domain" description="LTD" evidence="1">
    <location>
        <begin position="1"/>
        <end position="116"/>
    </location>
</feature>
<dbReference type="Proteomes" id="UP001611548">
    <property type="component" value="Unassembled WGS sequence"/>
</dbReference>
<comment type="caution">
    <text evidence="2">The sequence shown here is derived from an EMBL/GenBank/DDBJ whole genome shotgun (WGS) entry which is preliminary data.</text>
</comment>
<dbReference type="EMBL" id="JBIRWE010000008">
    <property type="protein sequence ID" value="MFI1966352.1"/>
    <property type="molecule type" value="Genomic_DNA"/>
</dbReference>
<dbReference type="InterPro" id="IPR001322">
    <property type="entry name" value="Lamin_tail_dom"/>
</dbReference>
<dbReference type="Gene3D" id="2.60.40.1260">
    <property type="entry name" value="Lamin Tail domain"/>
    <property type="match status" value="1"/>
</dbReference>
<accession>A0ABW7UUS7</accession>
<proteinExistence type="predicted"/>
<name>A0ABW7UUS7_9ACTN</name>
<reference evidence="2 3" key="1">
    <citation type="submission" date="2024-10" db="EMBL/GenBank/DDBJ databases">
        <title>The Natural Products Discovery Center: Release of the First 8490 Sequenced Strains for Exploring Actinobacteria Biosynthetic Diversity.</title>
        <authorList>
            <person name="Kalkreuter E."/>
            <person name="Kautsar S.A."/>
            <person name="Yang D."/>
            <person name="Bader C.D."/>
            <person name="Teijaro C.N."/>
            <person name="Fluegel L."/>
            <person name="Davis C.M."/>
            <person name="Simpson J.R."/>
            <person name="Lauterbach L."/>
            <person name="Steele A.D."/>
            <person name="Gui C."/>
            <person name="Meng S."/>
            <person name="Li G."/>
            <person name="Viehrig K."/>
            <person name="Ye F."/>
            <person name="Su P."/>
            <person name="Kiefer A.F."/>
            <person name="Nichols A."/>
            <person name="Cepeda A.J."/>
            <person name="Yan W."/>
            <person name="Fan B."/>
            <person name="Jiang Y."/>
            <person name="Adhikari A."/>
            <person name="Zheng C.-J."/>
            <person name="Schuster L."/>
            <person name="Cowan T.M."/>
            <person name="Smanski M.J."/>
            <person name="Chevrette M.G."/>
            <person name="De Carvalho L.P.S."/>
            <person name="Shen B."/>
        </authorList>
    </citation>
    <scope>NUCLEOTIDE SEQUENCE [LARGE SCALE GENOMIC DNA]</scope>
    <source>
        <strain evidence="2 3">NPDC020327</strain>
    </source>
</reference>
<protein>
    <submittedName>
        <fullName evidence="2">Lamin tail domain-containing protein</fullName>
    </submittedName>
</protein>
<dbReference type="InterPro" id="IPR036415">
    <property type="entry name" value="Lamin_tail_dom_sf"/>
</dbReference>
<sequence>MAQQDVTIRKILVDPGIGTDPTSEVVQLHNDGDSDVDLTGWVLKDTRTHAEFPYTFRFPHVVLNPDDDISVHTGTGTDDPHHLFWGMANAVWNNSGDEALLIDASGGEVDRKAWDSKPPAGLIFDTGPIAREIAQHAQAVGFGSPAGPVRWNTFAGRELFWQEFQGRDSAIFHSGYASPEFPEKSIHEVPAPIYGKYDDLGGAKALGMPLTGKKRVPGSTAFFNDFRDGSIYFHEEFGVHFMGTAIRDKWRERGGATGPFGLPVDDERVEQGTDLRYVDFDDGSVWQTENGVRAMQGIRIDCVGFHCFGEDSSFDEGASDEVYFTVEASPLQRPSRPENHFNDSTWFTVLPTNRVAYENVDAGETITEQQAVFWTRPTPFTLNVVGFEHDFGDPNALRAEIQGVVASIGLVGAVAFPAASAVFLNPVIQQTVASAVNALLDTDDDVIQAGHWSVGTRRALLDLIDGPAQEEFGLQHHQRIMLDDEGDPQEQIYFRLSVTE</sequence>
<dbReference type="PROSITE" id="PS51841">
    <property type="entry name" value="LTD"/>
    <property type="match status" value="1"/>
</dbReference>
<evidence type="ECO:0000313" key="3">
    <source>
        <dbReference type="Proteomes" id="UP001611548"/>
    </source>
</evidence>
<organism evidence="2 3">
    <name type="scientific">Streptomyces pathocidini</name>
    <dbReference type="NCBI Taxonomy" id="1650571"/>
    <lineage>
        <taxon>Bacteria</taxon>
        <taxon>Bacillati</taxon>
        <taxon>Actinomycetota</taxon>
        <taxon>Actinomycetes</taxon>
        <taxon>Kitasatosporales</taxon>
        <taxon>Streptomycetaceae</taxon>
        <taxon>Streptomyces</taxon>
    </lineage>
</organism>
<gene>
    <name evidence="2" type="ORF">ACH429_19965</name>
</gene>